<dbReference type="OrthoDB" id="1077582at2759"/>
<evidence type="ECO:0000256" key="1">
    <source>
        <dbReference type="ARBA" id="ARBA00004141"/>
    </source>
</evidence>
<evidence type="ECO:0000313" key="11">
    <source>
        <dbReference type="EMBL" id="KNZ50028.1"/>
    </source>
</evidence>
<dbReference type="GO" id="GO:0016020">
    <property type="term" value="C:membrane"/>
    <property type="evidence" value="ECO:0007669"/>
    <property type="project" value="UniProtKB-SubCell"/>
</dbReference>
<comment type="similarity">
    <text evidence="3">Belongs to the wax synthase family.</text>
</comment>
<dbReference type="Proteomes" id="UP000037035">
    <property type="component" value="Unassembled WGS sequence"/>
</dbReference>
<feature type="transmembrane region" description="Helical" evidence="9">
    <location>
        <begin position="160"/>
        <end position="185"/>
    </location>
</feature>
<evidence type="ECO:0000256" key="8">
    <source>
        <dbReference type="SAM" id="MobiDB-lite"/>
    </source>
</evidence>
<evidence type="ECO:0000256" key="2">
    <source>
        <dbReference type="ARBA" id="ARBA00005179"/>
    </source>
</evidence>
<feature type="transmembrane region" description="Helical" evidence="9">
    <location>
        <begin position="208"/>
        <end position="235"/>
    </location>
</feature>
<dbReference type="Pfam" id="PF13813">
    <property type="entry name" value="MBOAT_2"/>
    <property type="match status" value="1"/>
</dbReference>
<feature type="transmembrane region" description="Helical" evidence="9">
    <location>
        <begin position="321"/>
        <end position="344"/>
    </location>
</feature>
<evidence type="ECO:0000256" key="4">
    <source>
        <dbReference type="ARBA" id="ARBA00022679"/>
    </source>
</evidence>
<proteinExistence type="inferred from homology"/>
<protein>
    <recommendedName>
        <fullName evidence="10">Wax synthase domain-containing protein</fullName>
    </recommendedName>
</protein>
<dbReference type="AlphaFoldDB" id="A0A0L6UNB4"/>
<evidence type="ECO:0000256" key="5">
    <source>
        <dbReference type="ARBA" id="ARBA00022692"/>
    </source>
</evidence>
<feature type="transmembrane region" description="Helical" evidence="9">
    <location>
        <begin position="296"/>
        <end position="315"/>
    </location>
</feature>
<evidence type="ECO:0000313" key="12">
    <source>
        <dbReference type="Proteomes" id="UP000037035"/>
    </source>
</evidence>
<keyword evidence="4" id="KW-0808">Transferase</keyword>
<dbReference type="PANTHER" id="PTHR31595:SF57">
    <property type="entry name" value="OS04G0481900 PROTEIN"/>
    <property type="match status" value="1"/>
</dbReference>
<sequence>MDIMEWVKVTKHMTPMVLQAGLLHLEWRRPEYRESALLRWTRISLLPITLSFLLADLWNLKYNSDLPTFTRINMGCTWGGHLFRTALLAFQNPSPIDTQPPQDSSSAQKPTSKTFSDNQQSPIPFPVNIFLLAFAGSTDPSKQTKMLSRPGQDIRADMRFFLATVGRIIFLQMMGVMALLCWKIANDERMVVADQPIFNLLKTFKLEIRAFCFGVIVWMGIDLSGCIPRVCMFGLKMASRLMARIIADPTLSKTLHQFNQLDLAHTFPFYFQRLPLAASSITDFWSRHWHEVLKDLFIEAGVIPVTCLLVNFLGLHPKSKFVRVSGMMGAFAVSAVLHEVGFWVSGPLDPTFKTSVFFLSQGVGASLENAYRKVFGRKVNGFLGRLWLLTWLVYFGQRMVSMWVNNVGLDEKEIFRRMDDTRLYRVFGTPAICPCGGGRGTWA</sequence>
<dbReference type="VEuPathDB" id="FungiDB:VP01_463g16"/>
<comment type="subcellular location">
    <subcellularLocation>
        <location evidence="1">Membrane</location>
        <topology evidence="1">Multi-pass membrane protein</topology>
    </subcellularLocation>
</comment>
<dbReference type="GO" id="GO:0008374">
    <property type="term" value="F:O-acyltransferase activity"/>
    <property type="evidence" value="ECO:0007669"/>
    <property type="project" value="InterPro"/>
</dbReference>
<dbReference type="PANTHER" id="PTHR31595">
    <property type="entry name" value="LONG-CHAIN-ALCOHOL O-FATTY-ACYLTRANSFERASE 3-RELATED"/>
    <property type="match status" value="1"/>
</dbReference>
<dbReference type="InterPro" id="IPR032805">
    <property type="entry name" value="Wax_synthase_dom"/>
</dbReference>
<evidence type="ECO:0000256" key="9">
    <source>
        <dbReference type="SAM" id="Phobius"/>
    </source>
</evidence>
<feature type="domain" description="Wax synthase" evidence="10">
    <location>
        <begin position="275"/>
        <end position="359"/>
    </location>
</feature>
<comment type="pathway">
    <text evidence="2">Secondary metabolite biosynthesis.</text>
</comment>
<dbReference type="STRING" id="27349.A0A0L6UNB4"/>
<feature type="transmembrane region" description="Helical" evidence="9">
    <location>
        <begin position="382"/>
        <end position="400"/>
    </location>
</feature>
<keyword evidence="5 9" id="KW-0812">Transmembrane</keyword>
<keyword evidence="6 9" id="KW-1133">Transmembrane helix</keyword>
<dbReference type="EMBL" id="LAVV01009768">
    <property type="protein sequence ID" value="KNZ50028.1"/>
    <property type="molecule type" value="Genomic_DNA"/>
</dbReference>
<accession>A0A0L6UNB4</accession>
<dbReference type="GO" id="GO:0006629">
    <property type="term" value="P:lipid metabolic process"/>
    <property type="evidence" value="ECO:0007669"/>
    <property type="project" value="InterPro"/>
</dbReference>
<evidence type="ECO:0000256" key="7">
    <source>
        <dbReference type="ARBA" id="ARBA00023136"/>
    </source>
</evidence>
<evidence type="ECO:0000259" key="10">
    <source>
        <dbReference type="Pfam" id="PF13813"/>
    </source>
</evidence>
<comment type="caution">
    <text evidence="11">The sequence shown here is derived from an EMBL/GenBank/DDBJ whole genome shotgun (WGS) entry which is preliminary data.</text>
</comment>
<keyword evidence="7 9" id="KW-0472">Membrane</keyword>
<feature type="region of interest" description="Disordered" evidence="8">
    <location>
        <begin position="94"/>
        <end position="121"/>
    </location>
</feature>
<gene>
    <name evidence="11" type="ORF">VP01_463g16</name>
</gene>
<dbReference type="InterPro" id="IPR044851">
    <property type="entry name" value="Wax_synthase"/>
</dbReference>
<name>A0A0L6UNB4_9BASI</name>
<organism evidence="11 12">
    <name type="scientific">Puccinia sorghi</name>
    <dbReference type="NCBI Taxonomy" id="27349"/>
    <lineage>
        <taxon>Eukaryota</taxon>
        <taxon>Fungi</taxon>
        <taxon>Dikarya</taxon>
        <taxon>Basidiomycota</taxon>
        <taxon>Pucciniomycotina</taxon>
        <taxon>Pucciniomycetes</taxon>
        <taxon>Pucciniales</taxon>
        <taxon>Pucciniaceae</taxon>
        <taxon>Puccinia</taxon>
    </lineage>
</organism>
<evidence type="ECO:0000256" key="6">
    <source>
        <dbReference type="ARBA" id="ARBA00022989"/>
    </source>
</evidence>
<reference evidence="11 12" key="1">
    <citation type="submission" date="2015-08" db="EMBL/GenBank/DDBJ databases">
        <title>Next Generation Sequencing and Analysis of the Genome of Puccinia sorghi L Schw, the Causal Agent of Maize Common Rust.</title>
        <authorList>
            <person name="Rochi L."/>
            <person name="Burguener G."/>
            <person name="Darino M."/>
            <person name="Turjanski A."/>
            <person name="Kreff E."/>
            <person name="Dieguez M.J."/>
            <person name="Sacco F."/>
        </authorList>
    </citation>
    <scope>NUCLEOTIDE SEQUENCE [LARGE SCALE GENOMIC DNA]</scope>
    <source>
        <strain evidence="11 12">RO10H11247</strain>
    </source>
</reference>
<evidence type="ECO:0000256" key="3">
    <source>
        <dbReference type="ARBA" id="ARBA00007282"/>
    </source>
</evidence>
<keyword evidence="12" id="KW-1185">Reference proteome</keyword>